<comment type="similarity">
    <text evidence="1">Belongs to the transglycosylase family. Rpf subfamily.</text>
</comment>
<keyword evidence="7" id="KW-1185">Reference proteome</keyword>
<protein>
    <submittedName>
        <fullName evidence="6">Transglycosylase family protein</fullName>
    </submittedName>
</protein>
<accession>A0ABS9XND8</accession>
<evidence type="ECO:0000256" key="3">
    <source>
        <dbReference type="SAM" id="MobiDB-lite"/>
    </source>
</evidence>
<comment type="caution">
    <text evidence="6">The sequence shown here is derived from an EMBL/GenBank/DDBJ whole genome shotgun (WGS) entry which is preliminary data.</text>
</comment>
<dbReference type="CDD" id="cd13925">
    <property type="entry name" value="RPF"/>
    <property type="match status" value="1"/>
</dbReference>
<reference evidence="6" key="1">
    <citation type="submission" date="2022-03" db="EMBL/GenBank/DDBJ databases">
        <title>Streptomyces 7R015 and 7R016 isolated from Barleria lupulina in Thailand.</title>
        <authorList>
            <person name="Kanchanasin P."/>
            <person name="Phongsopitanun W."/>
            <person name="Tanasupawat S."/>
        </authorList>
    </citation>
    <scope>NUCLEOTIDE SEQUENCE</scope>
    <source>
        <strain evidence="6">7R016</strain>
    </source>
</reference>
<name>A0ABS9XND8_9ACTN</name>
<keyword evidence="4" id="KW-0732">Signal</keyword>
<feature type="region of interest" description="Disordered" evidence="3">
    <location>
        <begin position="168"/>
        <end position="220"/>
    </location>
</feature>
<feature type="chain" id="PRO_5045758939" evidence="4">
    <location>
        <begin position="38"/>
        <end position="220"/>
    </location>
</feature>
<dbReference type="Pfam" id="PF06737">
    <property type="entry name" value="Transglycosylas"/>
    <property type="match status" value="1"/>
</dbReference>
<feature type="compositionally biased region" description="Polar residues" evidence="3">
    <location>
        <begin position="175"/>
        <end position="188"/>
    </location>
</feature>
<dbReference type="Gene3D" id="1.10.530.10">
    <property type="match status" value="1"/>
</dbReference>
<dbReference type="Proteomes" id="UP001165270">
    <property type="component" value="Unassembled WGS sequence"/>
</dbReference>
<dbReference type="SUPFAM" id="SSF53955">
    <property type="entry name" value="Lysozyme-like"/>
    <property type="match status" value="1"/>
</dbReference>
<organism evidence="6 7">
    <name type="scientific">Streptomyces spinosisporus</name>
    <dbReference type="NCBI Taxonomy" id="2927582"/>
    <lineage>
        <taxon>Bacteria</taxon>
        <taxon>Bacillati</taxon>
        <taxon>Actinomycetota</taxon>
        <taxon>Actinomycetes</taxon>
        <taxon>Kitasatosporales</taxon>
        <taxon>Streptomycetaceae</taxon>
        <taxon>Streptomyces</taxon>
    </lineage>
</organism>
<feature type="compositionally biased region" description="Basic and acidic residues" evidence="3">
    <location>
        <begin position="192"/>
        <end position="204"/>
    </location>
</feature>
<proteinExistence type="inferred from homology"/>
<dbReference type="InterPro" id="IPR010618">
    <property type="entry name" value="RPF"/>
</dbReference>
<sequence>MLRTHRRHGTPRRYGTPIALVLAAALCGLPAPATAQAAPSPQRAVLPARVALDCAKDHWPWGCLAKCESGGRWDANTGNGYYGGLQFSQPTWRAFGGLKYAARADLATRAEQIAVAKKVLAEQGWGSWPVCSDRYGLEGRALKARPGRTLSSIAELLGVRGVWERLQGADEDMTGGTSDRANSGTTTVIPEDPAREGEPHRVRGEFGPPLDDAPARPPLR</sequence>
<feature type="signal peptide" evidence="4">
    <location>
        <begin position="1"/>
        <end position="37"/>
    </location>
</feature>
<evidence type="ECO:0000256" key="2">
    <source>
        <dbReference type="ARBA" id="ARBA00022801"/>
    </source>
</evidence>
<feature type="domain" description="Resuscitation-promoting factor core lysozyme-like" evidence="5">
    <location>
        <begin position="57"/>
        <end position="131"/>
    </location>
</feature>
<evidence type="ECO:0000259" key="5">
    <source>
        <dbReference type="Pfam" id="PF06737"/>
    </source>
</evidence>
<dbReference type="RefSeq" id="WP_242711764.1">
    <property type="nucleotide sequence ID" value="NZ_JALDAX010000012.1"/>
</dbReference>
<dbReference type="InterPro" id="IPR023346">
    <property type="entry name" value="Lysozyme-like_dom_sf"/>
</dbReference>
<evidence type="ECO:0000313" key="6">
    <source>
        <dbReference type="EMBL" id="MCI3243589.1"/>
    </source>
</evidence>
<evidence type="ECO:0000256" key="4">
    <source>
        <dbReference type="SAM" id="SignalP"/>
    </source>
</evidence>
<dbReference type="EMBL" id="JALDAX010000012">
    <property type="protein sequence ID" value="MCI3243589.1"/>
    <property type="molecule type" value="Genomic_DNA"/>
</dbReference>
<keyword evidence="2" id="KW-0378">Hydrolase</keyword>
<evidence type="ECO:0000256" key="1">
    <source>
        <dbReference type="ARBA" id="ARBA00010830"/>
    </source>
</evidence>
<gene>
    <name evidence="6" type="ORF">MQN93_28095</name>
</gene>
<evidence type="ECO:0000313" key="7">
    <source>
        <dbReference type="Proteomes" id="UP001165270"/>
    </source>
</evidence>